<keyword evidence="3" id="KW-1185">Reference proteome</keyword>
<feature type="transmembrane region" description="Helical" evidence="1">
    <location>
        <begin position="12"/>
        <end position="29"/>
    </location>
</feature>
<keyword evidence="1" id="KW-1133">Transmembrane helix</keyword>
<reference evidence="3" key="1">
    <citation type="journal article" date="2019" name="Int. J. Syst. Evol. Microbiol.">
        <title>The Global Catalogue of Microorganisms (GCM) 10K type strain sequencing project: providing services to taxonomists for standard genome sequencing and annotation.</title>
        <authorList>
            <consortium name="The Broad Institute Genomics Platform"/>
            <consortium name="The Broad Institute Genome Sequencing Center for Infectious Disease"/>
            <person name="Wu L."/>
            <person name="Ma J."/>
        </authorList>
    </citation>
    <scope>NUCLEOTIDE SEQUENCE [LARGE SCALE GENOMIC DNA]</scope>
    <source>
        <strain evidence="3">JCM 17021</strain>
    </source>
</reference>
<evidence type="ECO:0000256" key="1">
    <source>
        <dbReference type="SAM" id="Phobius"/>
    </source>
</evidence>
<dbReference type="EMBL" id="BAABCN010000002">
    <property type="protein sequence ID" value="GAA3866044.1"/>
    <property type="molecule type" value="Genomic_DNA"/>
</dbReference>
<keyword evidence="1" id="KW-0472">Membrane</keyword>
<protein>
    <submittedName>
        <fullName evidence="2">DUF3093 domain-containing protein</fullName>
    </submittedName>
</protein>
<evidence type="ECO:0000313" key="2">
    <source>
        <dbReference type="EMBL" id="GAA3866044.1"/>
    </source>
</evidence>
<dbReference type="Pfam" id="PF11292">
    <property type="entry name" value="DUF3093"/>
    <property type="match status" value="1"/>
</dbReference>
<dbReference type="RefSeq" id="WP_345062348.1">
    <property type="nucleotide sequence ID" value="NZ_BAABCN010000002.1"/>
</dbReference>
<name>A0ABP7K574_9MICO</name>
<accession>A0ABP7K574</accession>
<comment type="caution">
    <text evidence="2">The sequence shown here is derived from an EMBL/GenBank/DDBJ whole genome shotgun (WGS) entry which is preliminary data.</text>
</comment>
<evidence type="ECO:0000313" key="3">
    <source>
        <dbReference type="Proteomes" id="UP001501803"/>
    </source>
</evidence>
<keyword evidence="1" id="KW-0812">Transmembrane</keyword>
<organism evidence="2 3">
    <name type="scientific">Leifsonia kafniensis</name>
    <dbReference type="NCBI Taxonomy" id="475957"/>
    <lineage>
        <taxon>Bacteria</taxon>
        <taxon>Bacillati</taxon>
        <taxon>Actinomycetota</taxon>
        <taxon>Actinomycetes</taxon>
        <taxon>Micrococcales</taxon>
        <taxon>Microbacteriaceae</taxon>
        <taxon>Leifsonia</taxon>
    </lineage>
</organism>
<dbReference type="InterPro" id="IPR021443">
    <property type="entry name" value="DUF3093"/>
</dbReference>
<sequence>MPVYREKLWPSPWVFLATALVIPASILVLMPISPLAGIITAIVFYGGIVLALTLTSPRIEVADGILTAGHARISVDQLGDVDCFDGAEATAERGPRMDMRAWLLLRGWISSIVRIQIADPGDPAPYWIVSTRNPQKLAAAIEGSRRPGSDG</sequence>
<dbReference type="Proteomes" id="UP001501803">
    <property type="component" value="Unassembled WGS sequence"/>
</dbReference>
<feature type="transmembrane region" description="Helical" evidence="1">
    <location>
        <begin position="35"/>
        <end position="54"/>
    </location>
</feature>
<gene>
    <name evidence="2" type="ORF">GCM10022381_07150</name>
</gene>
<proteinExistence type="predicted"/>